<proteinExistence type="predicted"/>
<feature type="compositionally biased region" description="Polar residues" evidence="1">
    <location>
        <begin position="301"/>
        <end position="310"/>
    </location>
</feature>
<dbReference type="Proteomes" id="UP001497453">
    <property type="component" value="Chromosome 4"/>
</dbReference>
<protein>
    <recommendedName>
        <fullName evidence="5">Transmembrane protein</fullName>
    </recommendedName>
</protein>
<keyword evidence="2" id="KW-1133">Transmembrane helix</keyword>
<keyword evidence="4" id="KW-1185">Reference proteome</keyword>
<dbReference type="EMBL" id="OZ037947">
    <property type="protein sequence ID" value="CAL1707960.1"/>
    <property type="molecule type" value="Genomic_DNA"/>
</dbReference>
<accession>A0ABP1DJH0</accession>
<evidence type="ECO:0008006" key="5">
    <source>
        <dbReference type="Google" id="ProtNLM"/>
    </source>
</evidence>
<organism evidence="3 4">
    <name type="scientific">Somion occarium</name>
    <dbReference type="NCBI Taxonomy" id="3059160"/>
    <lineage>
        <taxon>Eukaryota</taxon>
        <taxon>Fungi</taxon>
        <taxon>Dikarya</taxon>
        <taxon>Basidiomycota</taxon>
        <taxon>Agaricomycotina</taxon>
        <taxon>Agaricomycetes</taxon>
        <taxon>Polyporales</taxon>
        <taxon>Cerrenaceae</taxon>
        <taxon>Somion</taxon>
    </lineage>
</organism>
<keyword evidence="2" id="KW-0812">Transmembrane</keyword>
<feature type="transmembrane region" description="Helical" evidence="2">
    <location>
        <begin position="112"/>
        <end position="131"/>
    </location>
</feature>
<reference evidence="4" key="1">
    <citation type="submission" date="2024-04" db="EMBL/GenBank/DDBJ databases">
        <authorList>
            <person name="Shaw F."/>
            <person name="Minotto A."/>
        </authorList>
    </citation>
    <scope>NUCLEOTIDE SEQUENCE [LARGE SCALE GENOMIC DNA]</scope>
</reference>
<sequence length="385" mass="42450">MGYIRLCCIPPTILPAHPFTCASLPNPLAPAAWLSPNLAPQYEVAKGIFSAVLGAWIWDVLLAVGDDVRMFKMKAITLPNVIYVCSRLLSGGFVLGSLIYEVTPHEDCALAFRIFAWLGSLAIPCNCFLFFLRVRGVFLHDRWIVAGFFVLWLSTLGSFAEPFGFQSGHIGPTQYCLIAGVHKSSSTGFITLAIFDTSVFVGISLRVISYSIEDTWRGRLKMFLRGKSMGNVSRALLQTGQMYYLVTVWVNLTTTIILLTSLISPTSQAMLTIPNLALQNAMACRVFRLLKLGYIREDGSTSPTQPNVRTLTFRPPRVPNTTFASTQESTLGPIGEETEDVGLAVLGTKHHSVEMPSHPHIQISIVRESDTTVDTEKEKNTVNMV</sequence>
<feature type="transmembrane region" description="Helical" evidence="2">
    <location>
        <begin position="189"/>
        <end position="212"/>
    </location>
</feature>
<evidence type="ECO:0000256" key="2">
    <source>
        <dbReference type="SAM" id="Phobius"/>
    </source>
</evidence>
<feature type="transmembrane region" description="Helical" evidence="2">
    <location>
        <begin position="143"/>
        <end position="160"/>
    </location>
</feature>
<feature type="transmembrane region" description="Helical" evidence="2">
    <location>
        <begin position="243"/>
        <end position="263"/>
    </location>
</feature>
<feature type="transmembrane region" description="Helical" evidence="2">
    <location>
        <begin position="77"/>
        <end position="100"/>
    </location>
</feature>
<feature type="region of interest" description="Disordered" evidence="1">
    <location>
        <begin position="301"/>
        <end position="334"/>
    </location>
</feature>
<gene>
    <name evidence="3" type="ORF">GFSPODELE1_LOCUS6619</name>
</gene>
<keyword evidence="2" id="KW-0472">Membrane</keyword>
<feature type="compositionally biased region" description="Polar residues" evidence="1">
    <location>
        <begin position="319"/>
        <end position="330"/>
    </location>
</feature>
<evidence type="ECO:0000313" key="4">
    <source>
        <dbReference type="Proteomes" id="UP001497453"/>
    </source>
</evidence>
<name>A0ABP1DJH0_9APHY</name>
<evidence type="ECO:0000313" key="3">
    <source>
        <dbReference type="EMBL" id="CAL1707960.1"/>
    </source>
</evidence>
<evidence type="ECO:0000256" key="1">
    <source>
        <dbReference type="SAM" id="MobiDB-lite"/>
    </source>
</evidence>